<name>A0A0R1N1S0_9LACO</name>
<dbReference type="HAMAP" id="MF_01553">
    <property type="entry name" value="RNApol_bact_RpoY"/>
    <property type="match status" value="1"/>
</dbReference>
<dbReference type="Pfam" id="PF07288">
    <property type="entry name" value="RpoY"/>
    <property type="match status" value="1"/>
</dbReference>
<comment type="function">
    <text evidence="5">A non-essential component of RNA polymerase (RNAP).</text>
</comment>
<evidence type="ECO:0000256" key="2">
    <source>
        <dbReference type="ARBA" id="ARBA00022679"/>
    </source>
</evidence>
<reference evidence="6 7" key="1">
    <citation type="journal article" date="2015" name="Genome Announc.">
        <title>Expanding the biotechnology potential of lactobacilli through comparative genomics of 213 strains and associated genera.</title>
        <authorList>
            <person name="Sun Z."/>
            <person name="Harris H.M."/>
            <person name="McCann A."/>
            <person name="Guo C."/>
            <person name="Argimon S."/>
            <person name="Zhang W."/>
            <person name="Yang X."/>
            <person name="Jeffery I.B."/>
            <person name="Cooney J.C."/>
            <person name="Kagawa T.F."/>
            <person name="Liu W."/>
            <person name="Song Y."/>
            <person name="Salvetti E."/>
            <person name="Wrobel A."/>
            <person name="Rasinkangas P."/>
            <person name="Parkhill J."/>
            <person name="Rea M.C."/>
            <person name="O'Sullivan O."/>
            <person name="Ritari J."/>
            <person name="Douillard F.P."/>
            <person name="Paul Ross R."/>
            <person name="Yang R."/>
            <person name="Briner A.E."/>
            <person name="Felis G.E."/>
            <person name="de Vos W.M."/>
            <person name="Barrangou R."/>
            <person name="Klaenhammer T.R."/>
            <person name="Caufield P.W."/>
            <person name="Cui Y."/>
            <person name="Zhang H."/>
            <person name="O'Toole P.W."/>
        </authorList>
    </citation>
    <scope>NUCLEOTIDE SEQUENCE [LARGE SCALE GENOMIC DNA]</scope>
    <source>
        <strain evidence="6 7">DSM 12744</strain>
    </source>
</reference>
<keyword evidence="2 5" id="KW-0808">Transferase</keyword>
<dbReference type="EMBL" id="AZEC01000002">
    <property type="protein sequence ID" value="KRL14190.1"/>
    <property type="molecule type" value="Genomic_DNA"/>
</dbReference>
<dbReference type="EC" id="2.7.7.6" evidence="5"/>
<proteinExistence type="inferred from homology"/>
<keyword evidence="3 5" id="KW-0548">Nucleotidyltransferase</keyword>
<keyword evidence="4 5" id="KW-0804">Transcription</keyword>
<evidence type="ECO:0000256" key="4">
    <source>
        <dbReference type="ARBA" id="ARBA00023163"/>
    </source>
</evidence>
<evidence type="ECO:0000313" key="7">
    <source>
        <dbReference type="Proteomes" id="UP000051330"/>
    </source>
</evidence>
<dbReference type="InterPro" id="IPR009907">
    <property type="entry name" value="RpoY"/>
</dbReference>
<dbReference type="GO" id="GO:0003677">
    <property type="term" value="F:DNA binding"/>
    <property type="evidence" value="ECO:0007669"/>
    <property type="project" value="UniProtKB-UniRule"/>
</dbReference>
<accession>A0A0R1N1S0</accession>
<evidence type="ECO:0000256" key="5">
    <source>
        <dbReference type="HAMAP-Rule" id="MF_01553"/>
    </source>
</evidence>
<protein>
    <recommendedName>
        <fullName evidence="5">DNA-directed RNA polymerase subunit epsilon</fullName>
        <shortName evidence="5">RNAP epsilon subunit</shortName>
        <ecNumber evidence="5">2.7.7.6</ecNumber>
    </recommendedName>
    <alternativeName>
        <fullName evidence="5">RNA polymerase epsilon subunit</fullName>
    </alternativeName>
    <alternativeName>
        <fullName evidence="5">Transcriptase subunit epsilon</fullName>
    </alternativeName>
</protein>
<keyword evidence="7" id="KW-1185">Reference proteome</keyword>
<organism evidence="6 7">
    <name type="scientific">Schleiferilactobacillus perolens DSM 12744</name>
    <dbReference type="NCBI Taxonomy" id="1423792"/>
    <lineage>
        <taxon>Bacteria</taxon>
        <taxon>Bacillati</taxon>
        <taxon>Bacillota</taxon>
        <taxon>Bacilli</taxon>
        <taxon>Lactobacillales</taxon>
        <taxon>Lactobacillaceae</taxon>
        <taxon>Schleiferilactobacillus</taxon>
    </lineage>
</organism>
<evidence type="ECO:0000313" key="6">
    <source>
        <dbReference type="EMBL" id="KRL14190.1"/>
    </source>
</evidence>
<gene>
    <name evidence="5" type="primary">rpoY</name>
    <name evidence="6" type="ORF">FD09_GL001354</name>
</gene>
<dbReference type="GO" id="GO:0003899">
    <property type="term" value="F:DNA-directed RNA polymerase activity"/>
    <property type="evidence" value="ECO:0007669"/>
    <property type="project" value="UniProtKB-UniRule"/>
</dbReference>
<dbReference type="GO" id="GO:0000428">
    <property type="term" value="C:DNA-directed RNA polymerase complex"/>
    <property type="evidence" value="ECO:0007669"/>
    <property type="project" value="UniProtKB-KW"/>
</dbReference>
<dbReference type="AlphaFoldDB" id="A0A0R1N1S0"/>
<evidence type="ECO:0000256" key="1">
    <source>
        <dbReference type="ARBA" id="ARBA00022478"/>
    </source>
</evidence>
<sequence length="80" mass="9417">MTNIFKGDYLMIYKVLYQPDKVQTPRRETTRTLYLEADNAVAARQLVETKTPYNIEFIEELTGNHLAYEQKSPDFKLTEL</sequence>
<dbReference type="PATRIC" id="fig|1423792.3.peg.1373"/>
<comment type="catalytic activity">
    <reaction evidence="5">
        <text>RNA(n) + a ribonucleoside 5'-triphosphate = RNA(n+1) + diphosphate</text>
        <dbReference type="Rhea" id="RHEA:21248"/>
        <dbReference type="Rhea" id="RHEA-COMP:14527"/>
        <dbReference type="Rhea" id="RHEA-COMP:17342"/>
        <dbReference type="ChEBI" id="CHEBI:33019"/>
        <dbReference type="ChEBI" id="CHEBI:61557"/>
        <dbReference type="ChEBI" id="CHEBI:140395"/>
        <dbReference type="EC" id="2.7.7.6"/>
    </reaction>
</comment>
<dbReference type="Gene3D" id="3.10.20.730">
    <property type="entry name" value="RNAP, epsilon subunit-like"/>
    <property type="match status" value="1"/>
</dbReference>
<comment type="subunit">
    <text evidence="5">RNAP is composed of a core of 2 alpha, a beta and a beta' subunit. The core is associated with a delta subunit, and at least one of epsilon or omega. When a sigma factor is associated with the core the holoenzyme is formed, which can initiate transcription.</text>
</comment>
<dbReference type="GO" id="GO:0006351">
    <property type="term" value="P:DNA-templated transcription"/>
    <property type="evidence" value="ECO:0007669"/>
    <property type="project" value="UniProtKB-UniRule"/>
</dbReference>
<keyword evidence="1 5" id="KW-0240">DNA-directed RNA polymerase</keyword>
<evidence type="ECO:0000256" key="3">
    <source>
        <dbReference type="ARBA" id="ARBA00022695"/>
    </source>
</evidence>
<dbReference type="STRING" id="1423792.FD09_GL001354"/>
<dbReference type="NCBIfam" id="NF010188">
    <property type="entry name" value="PRK13667.1"/>
    <property type="match status" value="1"/>
</dbReference>
<dbReference type="Proteomes" id="UP000051330">
    <property type="component" value="Unassembled WGS sequence"/>
</dbReference>
<comment type="similarity">
    <text evidence="5">Belongs to the RNA polymerase subunit epsilon family.</text>
</comment>
<comment type="caution">
    <text evidence="6">The sequence shown here is derived from an EMBL/GenBank/DDBJ whole genome shotgun (WGS) entry which is preliminary data.</text>
</comment>